<accession>I3EFU9</accession>
<dbReference type="EMBL" id="GL870879">
    <property type="protein sequence ID" value="EIJ88096.1"/>
    <property type="molecule type" value="Genomic_DNA"/>
</dbReference>
<proteinExistence type="inferred from homology"/>
<dbReference type="Pfam" id="PF00899">
    <property type="entry name" value="ThiF"/>
    <property type="match status" value="1"/>
</dbReference>
<evidence type="ECO:0000259" key="2">
    <source>
        <dbReference type="Pfam" id="PF00899"/>
    </source>
</evidence>
<keyword evidence="1" id="KW-0833">Ubl conjugation pathway</keyword>
<comment type="similarity">
    <text evidence="1">Belongs to the ubiquitin-activating E1 family. UBA3 subfamily.</text>
</comment>
<name>I3EFU9_NEMP3</name>
<dbReference type="HOGENOM" id="CLU_960065_0_0_1"/>
<keyword evidence="1" id="KW-0436">Ligase</keyword>
<dbReference type="PANTHER" id="PTHR10953:SF6">
    <property type="entry name" value="NEDD8-ACTIVATING ENZYME E1 CATALYTIC SUBUNIT"/>
    <property type="match status" value="1"/>
</dbReference>
<evidence type="ECO:0000256" key="1">
    <source>
        <dbReference type="RuleBase" id="RU368009"/>
    </source>
</evidence>
<keyword evidence="1" id="KW-0067">ATP-binding</keyword>
<dbReference type="SUPFAM" id="SSF69572">
    <property type="entry name" value="Activating enzymes of the ubiquitin-like proteins"/>
    <property type="match status" value="1"/>
</dbReference>
<dbReference type="InterPro" id="IPR035985">
    <property type="entry name" value="Ubiquitin-activating_enz"/>
</dbReference>
<comment type="catalytic activity">
    <reaction evidence="1">
        <text>ATP + [NEDD8 protein] + [E1 NEDD8-activating enzyme]-L-cysteine = AMP + diphosphate + [E1 NEDD8-activating enzyme]-S-[NEDD8 protein]-yl-L-cysteine.</text>
        <dbReference type="EC" id="6.2.1.64"/>
    </reaction>
</comment>
<organism evidence="3 4">
    <name type="scientific">Nematocida parisii (strain ERTm3)</name>
    <name type="common">Nematode killer fungus</name>
    <dbReference type="NCBI Taxonomy" id="935791"/>
    <lineage>
        <taxon>Eukaryota</taxon>
        <taxon>Fungi</taxon>
        <taxon>Fungi incertae sedis</taxon>
        <taxon>Microsporidia</taxon>
        <taxon>Nematocida</taxon>
    </lineage>
</organism>
<dbReference type="GO" id="GO:0045116">
    <property type="term" value="P:protein neddylation"/>
    <property type="evidence" value="ECO:0007669"/>
    <property type="project" value="UniProtKB-UniRule"/>
</dbReference>
<dbReference type="GO" id="GO:0005737">
    <property type="term" value="C:cytoplasm"/>
    <property type="evidence" value="ECO:0007669"/>
    <property type="project" value="TreeGrafter"/>
</dbReference>
<comment type="pathway">
    <text evidence="1">Protein modification; protein neddylation.</text>
</comment>
<dbReference type="UniPathway" id="UPA00885"/>
<keyword evidence="4" id="KW-1185">Reference proteome</keyword>
<feature type="domain" description="THIF-type NAD/FAD binding fold" evidence="2">
    <location>
        <begin position="2"/>
        <end position="263"/>
    </location>
</feature>
<sequence length="290" mass="32889">MKLCLIGLGGLGTAIINSLTEKSGVSLSHIFLIDIDTVELCNTANQLYTESDIGKYKVCATKERLLNKKYKGIIHTYIIDINNPISIPQDVLHCDLYISALDTYESRVNFYYYVVQESFNPKKMYIDTGTERFKGHCFFSKGVIDKPCIYCIKWLFPNPNTPVPLCSIRNNTPQEITEETKPLVIMNILRGVLSDNSVWCTDEYTETAKIYNNTYNTVGNEIIDSEYVKSIEKYLEIEPNTPITSFIMANIVVRIIHKVPDGNFLIYSGDGIPSFYLHTLQADPLCLLCS</sequence>
<keyword evidence="1" id="KW-0547">Nucleotide-binding</keyword>
<dbReference type="InterPro" id="IPR045886">
    <property type="entry name" value="ThiF/MoeB/HesA"/>
</dbReference>
<dbReference type="Gene3D" id="3.40.50.720">
    <property type="entry name" value="NAD(P)-binding Rossmann-like Domain"/>
    <property type="match status" value="1"/>
</dbReference>
<dbReference type="GO" id="GO:0019781">
    <property type="term" value="F:NEDD8 activating enzyme activity"/>
    <property type="evidence" value="ECO:0007669"/>
    <property type="project" value="UniProtKB-UniRule"/>
</dbReference>
<gene>
    <name evidence="3" type="ORF">NEQG_01540</name>
</gene>
<dbReference type="VEuPathDB" id="MicrosporidiaDB:NEQG_01540"/>
<dbReference type="OrthoDB" id="2187084at2759"/>
<dbReference type="Proteomes" id="UP000002872">
    <property type="component" value="Unassembled WGS sequence"/>
</dbReference>
<dbReference type="FunCoup" id="I3EFU9">
    <property type="interactions" value="459"/>
</dbReference>
<dbReference type="PANTHER" id="PTHR10953">
    <property type="entry name" value="UBIQUITIN-ACTIVATING ENZYME E1"/>
    <property type="match status" value="1"/>
</dbReference>
<protein>
    <recommendedName>
        <fullName evidence="1">NEDD8-activating enzyme E1 catalytic subunit</fullName>
        <ecNumber evidence="1">6.2.1.64</ecNumber>
    </recommendedName>
</protein>
<dbReference type="GO" id="GO:0005524">
    <property type="term" value="F:ATP binding"/>
    <property type="evidence" value="ECO:0007669"/>
    <property type="project" value="UniProtKB-UniRule"/>
</dbReference>
<dbReference type="EC" id="6.2.1.64" evidence="1"/>
<evidence type="ECO:0000313" key="3">
    <source>
        <dbReference type="EMBL" id="EIJ88096.1"/>
    </source>
</evidence>
<dbReference type="AlphaFoldDB" id="I3EFU9"/>
<dbReference type="InParanoid" id="I3EFU9"/>
<evidence type="ECO:0000313" key="4">
    <source>
        <dbReference type="Proteomes" id="UP000002872"/>
    </source>
</evidence>
<dbReference type="InterPro" id="IPR000594">
    <property type="entry name" value="ThiF_NAD_FAD-bd"/>
</dbReference>
<reference evidence="3" key="1">
    <citation type="submission" date="2011-01" db="EMBL/GenBank/DDBJ databases">
        <title>The Genome Sequence of Nematocida parisii strain ERTm3.</title>
        <authorList>
            <consortium name="The Broad Institute Genome Sequencing Platform"/>
            <consortium name="The Broad Institute Genome Sequencing Center for Infectious Disease"/>
            <person name="Cuomo C."/>
            <person name="Troemel E."/>
            <person name="Young S.K."/>
            <person name="Zeng Q."/>
            <person name="Gargeya S."/>
            <person name="Fitzgerald M."/>
            <person name="Haas B."/>
            <person name="Abouelleil A."/>
            <person name="Alvarado L."/>
            <person name="Arachchi H.M."/>
            <person name="Berlin A."/>
            <person name="Chapman S.B."/>
            <person name="Gearin G."/>
            <person name="Goldberg J."/>
            <person name="Griggs A."/>
            <person name="Gujja S."/>
            <person name="Hansen M."/>
            <person name="Heiman D."/>
            <person name="Howarth C."/>
            <person name="Larimer J."/>
            <person name="Lui A."/>
            <person name="MacDonald P.J.P."/>
            <person name="McCowen C."/>
            <person name="Montmayeur A."/>
            <person name="Murphy C."/>
            <person name="Neiman D."/>
            <person name="Pearson M."/>
            <person name="Priest M."/>
            <person name="Roberts A."/>
            <person name="Saif S."/>
            <person name="Shea T."/>
            <person name="Sisk P."/>
            <person name="Stolte C."/>
            <person name="Sykes S."/>
            <person name="Wortman J."/>
            <person name="Nusbaum C."/>
            <person name="Birren B."/>
        </authorList>
    </citation>
    <scope>NUCLEOTIDE SEQUENCE</scope>
    <source>
        <strain evidence="3">ERTm3</strain>
    </source>
</reference>
<dbReference type="STRING" id="935791.I3EFU9"/>
<dbReference type="GO" id="GO:0005634">
    <property type="term" value="C:nucleus"/>
    <property type="evidence" value="ECO:0007669"/>
    <property type="project" value="TreeGrafter"/>
</dbReference>
<comment type="function">
    <text evidence="1">Catalytic subunit of the dimeric E1 enzyme, which activates NEDD8.</text>
</comment>